<name>A0A9X0QAR0_9BACT</name>
<sequence>MFAITPGGFSSTDQKGLAQSSRIRSRYIRAPIPNHHTFAKLYPKFSNSSSQHPSARLPILVFAFVHPYPVHGMAGAKIDGIELNALRTEFCSHESHQRVEIGLRIIATRDSRLIRNNDQPISKPHRGPTKRKDSIDKPHFLGSMKISHLFIYYSVPIEE</sequence>
<protein>
    <submittedName>
        <fullName evidence="2">Uncharacterized protein</fullName>
    </submittedName>
</protein>
<evidence type="ECO:0000313" key="2">
    <source>
        <dbReference type="EMBL" id="MBB5326838.1"/>
    </source>
</evidence>
<comment type="caution">
    <text evidence="2">The sequence shown here is derived from an EMBL/GenBank/DDBJ whole genome shotgun (WGS) entry which is preliminary data.</text>
</comment>
<dbReference type="EMBL" id="JACHEB010000001">
    <property type="protein sequence ID" value="MBB5326838.1"/>
    <property type="molecule type" value="Genomic_DNA"/>
</dbReference>
<evidence type="ECO:0000256" key="1">
    <source>
        <dbReference type="SAM" id="MobiDB-lite"/>
    </source>
</evidence>
<reference evidence="2 3" key="1">
    <citation type="submission" date="2020-08" db="EMBL/GenBank/DDBJ databases">
        <title>Genomic Encyclopedia of Type Strains, Phase IV (KMG-V): Genome sequencing to study the core and pangenomes of soil and plant-associated prokaryotes.</title>
        <authorList>
            <person name="Whitman W."/>
        </authorList>
    </citation>
    <scope>NUCLEOTIDE SEQUENCE [LARGE SCALE GENOMIC DNA]</scope>
    <source>
        <strain evidence="2 3">X5P2</strain>
    </source>
</reference>
<proteinExistence type="predicted"/>
<organism evidence="2 3">
    <name type="scientific">Tunturiibacter gelidiferens</name>
    <dbReference type="NCBI Taxonomy" id="3069689"/>
    <lineage>
        <taxon>Bacteria</taxon>
        <taxon>Pseudomonadati</taxon>
        <taxon>Acidobacteriota</taxon>
        <taxon>Terriglobia</taxon>
        <taxon>Terriglobales</taxon>
        <taxon>Acidobacteriaceae</taxon>
        <taxon>Tunturiibacter</taxon>
    </lineage>
</organism>
<gene>
    <name evidence="2" type="ORF">HDF14_000432</name>
</gene>
<accession>A0A9X0QAR0</accession>
<dbReference type="Proteomes" id="UP000535182">
    <property type="component" value="Unassembled WGS sequence"/>
</dbReference>
<feature type="region of interest" description="Disordered" evidence="1">
    <location>
        <begin position="115"/>
        <end position="137"/>
    </location>
</feature>
<keyword evidence="3" id="KW-1185">Reference proteome</keyword>
<dbReference type="AlphaFoldDB" id="A0A9X0QAR0"/>
<evidence type="ECO:0000313" key="3">
    <source>
        <dbReference type="Proteomes" id="UP000535182"/>
    </source>
</evidence>